<dbReference type="RefSeq" id="WP_034632800.1">
    <property type="nucleotide sequence ID" value="NZ_JRJU01000041.1"/>
</dbReference>
<dbReference type="EMBL" id="JRJU01000041">
    <property type="protein sequence ID" value="KHF38381.1"/>
    <property type="molecule type" value="Genomic_DNA"/>
</dbReference>
<dbReference type="Gene3D" id="4.10.810.10">
    <property type="entry name" value="Virus Scaffolding Protein, Chain A"/>
    <property type="match status" value="1"/>
</dbReference>
<dbReference type="eggNOG" id="ENOG50325IP">
    <property type="taxonomic scope" value="Bacteria"/>
</dbReference>
<dbReference type="AlphaFoldDB" id="A0A0B0IFH3"/>
<dbReference type="InterPro" id="IPR014957">
    <property type="entry name" value="IDEAL_dom"/>
</dbReference>
<evidence type="ECO:0000313" key="3">
    <source>
        <dbReference type="Proteomes" id="UP000030832"/>
    </source>
</evidence>
<dbReference type="SMART" id="SM00914">
    <property type="entry name" value="IDEAL"/>
    <property type="match status" value="1"/>
</dbReference>
<dbReference type="OrthoDB" id="2878915at2"/>
<accession>A0A0B0IFH3</accession>
<dbReference type="Proteomes" id="UP000030832">
    <property type="component" value="Unassembled WGS sequence"/>
</dbReference>
<dbReference type="InterPro" id="IPR027393">
    <property type="entry name" value="Virus_scaffolding_prot_C"/>
</dbReference>
<reference evidence="2 3" key="1">
    <citation type="submission" date="2014-09" db="EMBL/GenBank/DDBJ databases">
        <title>Genome sequencing and annotation of Bacillus Okhensis strain Kh10-101T.</title>
        <authorList>
            <person name="Prakash J.S."/>
        </authorList>
    </citation>
    <scope>NUCLEOTIDE SEQUENCE [LARGE SCALE GENOMIC DNA]</scope>
    <source>
        <strain evidence="3">Kh10-101T</strain>
    </source>
</reference>
<organism evidence="2 3">
    <name type="scientific">Halalkalibacter okhensis</name>
    <dbReference type="NCBI Taxonomy" id="333138"/>
    <lineage>
        <taxon>Bacteria</taxon>
        <taxon>Bacillati</taxon>
        <taxon>Bacillota</taxon>
        <taxon>Bacilli</taxon>
        <taxon>Bacillales</taxon>
        <taxon>Bacillaceae</taxon>
        <taxon>Halalkalibacter</taxon>
    </lineage>
</organism>
<sequence length="99" mass="11858">MINDFAMDPRVTKQLRVIKSLQSRSEDTVQSLYAQAIIEYSLYHFKKERLKKLIDKALYERDEGQFQKWATEYKQWIDSHGEGKTVREDGFELYLTFES</sequence>
<evidence type="ECO:0000313" key="2">
    <source>
        <dbReference type="EMBL" id="KHF38381.1"/>
    </source>
</evidence>
<keyword evidence="3" id="KW-1185">Reference proteome</keyword>
<evidence type="ECO:0000259" key="1">
    <source>
        <dbReference type="SMART" id="SM00914"/>
    </source>
</evidence>
<dbReference type="Pfam" id="PF08858">
    <property type="entry name" value="IDEAL"/>
    <property type="match status" value="1"/>
</dbReference>
<gene>
    <name evidence="2" type="ORF">LQ50_21535</name>
</gene>
<name>A0A0B0IFH3_9BACI</name>
<protein>
    <recommendedName>
        <fullName evidence="1">IDEAL domain-containing protein</fullName>
    </recommendedName>
</protein>
<feature type="domain" description="IDEAL" evidence="1">
    <location>
        <begin position="37"/>
        <end position="73"/>
    </location>
</feature>
<proteinExistence type="predicted"/>
<comment type="caution">
    <text evidence="2">The sequence shown here is derived from an EMBL/GenBank/DDBJ whole genome shotgun (WGS) entry which is preliminary data.</text>
</comment>